<sequence length="100" mass="10793">MYKLICLSFHLCAADKVVFPHLWGVVLIGKMLYPMLHFGLPKEVVSSPSLDPSLHRSASDNIEHVGTSVSSPTLRNRSPFSDEGGSLGAPDVFSQSSTPP</sequence>
<proteinExistence type="predicted"/>
<organism evidence="2 3">
    <name type="scientific">Aquarana catesbeiana</name>
    <name type="common">American bullfrog</name>
    <name type="synonym">Rana catesbeiana</name>
    <dbReference type="NCBI Taxonomy" id="8400"/>
    <lineage>
        <taxon>Eukaryota</taxon>
        <taxon>Metazoa</taxon>
        <taxon>Chordata</taxon>
        <taxon>Craniata</taxon>
        <taxon>Vertebrata</taxon>
        <taxon>Euteleostomi</taxon>
        <taxon>Amphibia</taxon>
        <taxon>Batrachia</taxon>
        <taxon>Anura</taxon>
        <taxon>Neobatrachia</taxon>
        <taxon>Ranoidea</taxon>
        <taxon>Ranidae</taxon>
        <taxon>Aquarana</taxon>
    </lineage>
</organism>
<protein>
    <submittedName>
        <fullName evidence="2">Uncharacterized protein</fullName>
    </submittedName>
</protein>
<gene>
    <name evidence="2" type="ORF">AB205_0147250</name>
</gene>
<evidence type="ECO:0000313" key="3">
    <source>
        <dbReference type="Proteomes" id="UP000228934"/>
    </source>
</evidence>
<evidence type="ECO:0000256" key="1">
    <source>
        <dbReference type="SAM" id="MobiDB-lite"/>
    </source>
</evidence>
<dbReference type="EMBL" id="KV927419">
    <property type="protein sequence ID" value="PIO34165.1"/>
    <property type="molecule type" value="Genomic_DNA"/>
</dbReference>
<feature type="region of interest" description="Disordered" evidence="1">
    <location>
        <begin position="45"/>
        <end position="100"/>
    </location>
</feature>
<reference evidence="3" key="1">
    <citation type="journal article" date="2017" name="Nat. Commun.">
        <title>The North American bullfrog draft genome provides insight into hormonal regulation of long noncoding RNA.</title>
        <authorList>
            <person name="Hammond S.A."/>
            <person name="Warren R.L."/>
            <person name="Vandervalk B.P."/>
            <person name="Kucuk E."/>
            <person name="Khan H."/>
            <person name="Gibb E.A."/>
            <person name="Pandoh P."/>
            <person name="Kirk H."/>
            <person name="Zhao Y."/>
            <person name="Jones M."/>
            <person name="Mungall A.J."/>
            <person name="Coope R."/>
            <person name="Pleasance S."/>
            <person name="Moore R.A."/>
            <person name="Holt R.A."/>
            <person name="Round J.M."/>
            <person name="Ohora S."/>
            <person name="Walle B.V."/>
            <person name="Veldhoen N."/>
            <person name="Helbing C.C."/>
            <person name="Birol I."/>
        </authorList>
    </citation>
    <scope>NUCLEOTIDE SEQUENCE [LARGE SCALE GENOMIC DNA]</scope>
</reference>
<accession>A0A2G9S273</accession>
<feature type="compositionally biased region" description="Polar residues" evidence="1">
    <location>
        <begin position="67"/>
        <end position="79"/>
    </location>
</feature>
<evidence type="ECO:0000313" key="2">
    <source>
        <dbReference type="EMBL" id="PIO34165.1"/>
    </source>
</evidence>
<dbReference type="Proteomes" id="UP000228934">
    <property type="component" value="Unassembled WGS sequence"/>
</dbReference>
<keyword evidence="3" id="KW-1185">Reference proteome</keyword>
<name>A0A2G9S273_AQUCT</name>
<feature type="compositionally biased region" description="Basic and acidic residues" evidence="1">
    <location>
        <begin position="53"/>
        <end position="63"/>
    </location>
</feature>
<dbReference type="AlphaFoldDB" id="A0A2G9S273"/>